<dbReference type="AlphaFoldDB" id="A0A078L104"/>
<dbReference type="STRING" id="1034943.BN59_03165"/>
<reference evidence="2 3" key="1">
    <citation type="submission" date="2014-06" db="EMBL/GenBank/DDBJ databases">
        <authorList>
            <person name="Urmite Genomes Urmite Genomes"/>
        </authorList>
    </citation>
    <scope>NUCLEOTIDE SEQUENCE [LARGE SCALE GENOMIC DNA]</scope>
</reference>
<evidence type="ECO:0000313" key="2">
    <source>
        <dbReference type="EMBL" id="CDZ78851.1"/>
    </source>
</evidence>
<gene>
    <name evidence="2" type="ORF">BN59_03165</name>
</gene>
<evidence type="ECO:0000313" key="3">
    <source>
        <dbReference type="Proteomes" id="UP000044071"/>
    </source>
</evidence>
<proteinExistence type="predicted"/>
<dbReference type="RefSeq" id="WP_044012030.1">
    <property type="nucleotide sequence ID" value="NZ_CCVW01000004.1"/>
</dbReference>
<dbReference type="EMBL" id="CCSB01000004">
    <property type="protein sequence ID" value="CDZ78851.1"/>
    <property type="molecule type" value="Genomic_DNA"/>
</dbReference>
<dbReference type="eggNOG" id="COG2821">
    <property type="taxonomic scope" value="Bacteria"/>
</dbReference>
<feature type="signal peptide" evidence="1">
    <location>
        <begin position="1"/>
        <end position="18"/>
    </location>
</feature>
<sequence length="355" mass="39802">MRTLLALAGLVLNFQAFSAPQFKASEPLTTKHYEINSPALCATAKETLAYLAKGHDYDPQVIHQGKVFTIPLSQLRDTLIFICENQSKMNDPAFVKAHFDFFRWYPDQLQAKKFSQNKPLLEHLPNDRILMTKYYVHLAKASTSPSTAKPFGLYALPNDEQGLSLEEAEAKPDLTRFKYGKQAILAGALANREVPALAYLSRDDLEAALLQGTLVADFGDNKAAKIFNVHRCNNIAYNKTQPPYLQNRYWYFKEVDGIKGYGKDADHKITVNPEVTFAADLQQLGLGKLLMVQYPNQSGEIITKVGILADTGGAFNDNLYQVDFLAGSYPGQKAFYEATRHLPDYVNAYFMVLKP</sequence>
<dbReference type="OrthoDB" id="6221043at2"/>
<dbReference type="Proteomes" id="UP000044071">
    <property type="component" value="Unassembled WGS sequence"/>
</dbReference>
<evidence type="ECO:0008006" key="4">
    <source>
        <dbReference type="Google" id="ProtNLM"/>
    </source>
</evidence>
<keyword evidence="1" id="KW-0732">Signal</keyword>
<feature type="chain" id="PRO_5009744155" description="Lytic transglycosylase MltA domain-containing protein" evidence="1">
    <location>
        <begin position="19"/>
        <end position="355"/>
    </location>
</feature>
<name>A0A078L104_9GAMM</name>
<protein>
    <recommendedName>
        <fullName evidence="4">Lytic transglycosylase MltA domain-containing protein</fullName>
    </recommendedName>
</protein>
<dbReference type="InterPro" id="IPR036908">
    <property type="entry name" value="RlpA-like_sf"/>
</dbReference>
<keyword evidence="3" id="KW-1185">Reference proteome</keyword>
<accession>A0A078L104</accession>
<dbReference type="SUPFAM" id="SSF50685">
    <property type="entry name" value="Barwin-like endoglucanases"/>
    <property type="match status" value="1"/>
</dbReference>
<organism evidence="2 3">
    <name type="scientific">Legionella massiliensis</name>
    <dbReference type="NCBI Taxonomy" id="1034943"/>
    <lineage>
        <taxon>Bacteria</taxon>
        <taxon>Pseudomonadati</taxon>
        <taxon>Pseudomonadota</taxon>
        <taxon>Gammaproteobacteria</taxon>
        <taxon>Legionellales</taxon>
        <taxon>Legionellaceae</taxon>
        <taxon>Legionella</taxon>
    </lineage>
</organism>
<evidence type="ECO:0000256" key="1">
    <source>
        <dbReference type="SAM" id="SignalP"/>
    </source>
</evidence>